<evidence type="ECO:0000313" key="3">
    <source>
        <dbReference type="Proteomes" id="UP000287651"/>
    </source>
</evidence>
<gene>
    <name evidence="2" type="ORF">B296_00023504</name>
</gene>
<evidence type="ECO:0000256" key="1">
    <source>
        <dbReference type="SAM" id="MobiDB-lite"/>
    </source>
</evidence>
<reference evidence="2 3" key="1">
    <citation type="journal article" date="2014" name="Agronomy (Basel)">
        <title>A Draft Genome Sequence for Ensete ventricosum, the Drought-Tolerant Tree Against Hunger.</title>
        <authorList>
            <person name="Harrison J."/>
            <person name="Moore K.A."/>
            <person name="Paszkiewicz K."/>
            <person name="Jones T."/>
            <person name="Grant M."/>
            <person name="Ambacheew D."/>
            <person name="Muzemil S."/>
            <person name="Studholme D.J."/>
        </authorList>
    </citation>
    <scope>NUCLEOTIDE SEQUENCE [LARGE SCALE GENOMIC DNA]</scope>
</reference>
<sequence length="111" mass="11585">MLASRLRLQVTNGWRQGGDGDAGIKMAAVEEEGRAVGMACGWQEATGDEEEGRKRAAVASKWSSIRGWTATASEEEWQATTSGSGCNGDDDDGKGNDSGVDGEGSSGDDER</sequence>
<name>A0A426ZDM8_ENSVE</name>
<proteinExistence type="predicted"/>
<dbReference type="EMBL" id="AMZH03007133">
    <property type="protein sequence ID" value="RRT62081.1"/>
    <property type="molecule type" value="Genomic_DNA"/>
</dbReference>
<comment type="caution">
    <text evidence="2">The sequence shown here is derived from an EMBL/GenBank/DDBJ whole genome shotgun (WGS) entry which is preliminary data.</text>
</comment>
<evidence type="ECO:0000313" key="2">
    <source>
        <dbReference type="EMBL" id="RRT62081.1"/>
    </source>
</evidence>
<dbReference type="Proteomes" id="UP000287651">
    <property type="component" value="Unassembled WGS sequence"/>
</dbReference>
<dbReference type="AlphaFoldDB" id="A0A426ZDM8"/>
<evidence type="ECO:0008006" key="4">
    <source>
        <dbReference type="Google" id="ProtNLM"/>
    </source>
</evidence>
<accession>A0A426ZDM8</accession>
<feature type="region of interest" description="Disordered" evidence="1">
    <location>
        <begin position="59"/>
        <end position="111"/>
    </location>
</feature>
<protein>
    <recommendedName>
        <fullName evidence="4">DUF834 domain-containing protein</fullName>
    </recommendedName>
</protein>
<organism evidence="2 3">
    <name type="scientific">Ensete ventricosum</name>
    <name type="common">Abyssinian banana</name>
    <name type="synonym">Musa ensete</name>
    <dbReference type="NCBI Taxonomy" id="4639"/>
    <lineage>
        <taxon>Eukaryota</taxon>
        <taxon>Viridiplantae</taxon>
        <taxon>Streptophyta</taxon>
        <taxon>Embryophyta</taxon>
        <taxon>Tracheophyta</taxon>
        <taxon>Spermatophyta</taxon>
        <taxon>Magnoliopsida</taxon>
        <taxon>Liliopsida</taxon>
        <taxon>Zingiberales</taxon>
        <taxon>Musaceae</taxon>
        <taxon>Ensete</taxon>
    </lineage>
</organism>